<feature type="domain" description="Magnesium transporter MgtE intracellular" evidence="3">
    <location>
        <begin position="139"/>
        <end position="200"/>
    </location>
</feature>
<name>A0A429Y2P8_9BACI</name>
<evidence type="ECO:0000256" key="2">
    <source>
        <dbReference type="SAM" id="Phobius"/>
    </source>
</evidence>
<evidence type="ECO:0000313" key="5">
    <source>
        <dbReference type="Proteomes" id="UP000287156"/>
    </source>
</evidence>
<sequence>MTMVASTEETQTEYKKSSPFQKLFSWVVIPLLILLFLTLLAATVMGVNVYEKAREIGGNIPMVSSILGNKETVNIKDHNEAIVKLEAQIEEKNAKINRLERKVEEKESEIDLLNQDKKRLETTIEEKNQVDNDGKREIKDIVAVYETMMPKRAASIIIEMKDNEAVNILSKLGSEPLARIMEKMPPDKAATYTQMLAVNTSEER</sequence>
<keyword evidence="2" id="KW-1133">Transmembrane helix</keyword>
<keyword evidence="2" id="KW-0812">Transmembrane</keyword>
<keyword evidence="5" id="KW-1185">Reference proteome</keyword>
<dbReference type="Gene3D" id="1.25.60.10">
    <property type="entry name" value="MgtE N-terminal domain-like"/>
    <property type="match status" value="1"/>
</dbReference>
<dbReference type="InterPro" id="IPR038076">
    <property type="entry name" value="MgtE_N_sf"/>
</dbReference>
<dbReference type="SUPFAM" id="SSF158791">
    <property type="entry name" value="MgtE N-terminal domain-like"/>
    <property type="match status" value="1"/>
</dbReference>
<dbReference type="EMBL" id="QYTV02000003">
    <property type="protein sequence ID" value="RST75487.1"/>
    <property type="molecule type" value="Genomic_DNA"/>
</dbReference>
<dbReference type="Proteomes" id="UP000287156">
    <property type="component" value="Unassembled WGS sequence"/>
</dbReference>
<gene>
    <name evidence="4" type="ORF">D4T97_009640</name>
</gene>
<comment type="caution">
    <text evidence="4">The sequence shown here is derived from an EMBL/GenBank/DDBJ whole genome shotgun (WGS) entry which is preliminary data.</text>
</comment>
<reference evidence="4" key="1">
    <citation type="submission" date="2018-12" db="EMBL/GenBank/DDBJ databases">
        <authorList>
            <person name="Sun L."/>
            <person name="Chen Z."/>
        </authorList>
    </citation>
    <scope>NUCLEOTIDE SEQUENCE [LARGE SCALE GENOMIC DNA]</scope>
    <source>
        <strain evidence="4">3-2-2</strain>
    </source>
</reference>
<accession>A0A429Y2P8</accession>
<keyword evidence="2" id="KW-0472">Membrane</keyword>
<evidence type="ECO:0000313" key="4">
    <source>
        <dbReference type="EMBL" id="RST75487.1"/>
    </source>
</evidence>
<evidence type="ECO:0000256" key="1">
    <source>
        <dbReference type="SAM" id="Coils"/>
    </source>
</evidence>
<keyword evidence="1" id="KW-0175">Coiled coil</keyword>
<dbReference type="AlphaFoldDB" id="A0A429Y2P8"/>
<dbReference type="InterPro" id="IPR006668">
    <property type="entry name" value="Mg_transptr_MgtE_intracell_dom"/>
</dbReference>
<protein>
    <recommendedName>
        <fullName evidence="3">Magnesium transporter MgtE intracellular domain-containing protein</fullName>
    </recommendedName>
</protein>
<proteinExistence type="predicted"/>
<feature type="coiled-coil region" evidence="1">
    <location>
        <begin position="75"/>
        <end position="130"/>
    </location>
</feature>
<evidence type="ECO:0000259" key="3">
    <source>
        <dbReference type="Pfam" id="PF03448"/>
    </source>
</evidence>
<dbReference type="Pfam" id="PF03448">
    <property type="entry name" value="MgtE_N"/>
    <property type="match status" value="1"/>
</dbReference>
<organism evidence="4 5">
    <name type="scientific">Siminovitchia acidinfaciens</name>
    <dbReference type="NCBI Taxonomy" id="2321395"/>
    <lineage>
        <taxon>Bacteria</taxon>
        <taxon>Bacillati</taxon>
        <taxon>Bacillota</taxon>
        <taxon>Bacilli</taxon>
        <taxon>Bacillales</taxon>
        <taxon>Bacillaceae</taxon>
        <taxon>Siminovitchia</taxon>
    </lineage>
</organism>
<feature type="transmembrane region" description="Helical" evidence="2">
    <location>
        <begin position="23"/>
        <end position="47"/>
    </location>
</feature>